<dbReference type="EMBL" id="OOEF01000041">
    <property type="protein sequence ID" value="SPK70254.1"/>
    <property type="molecule type" value="Genomic_DNA"/>
</dbReference>
<reference evidence="2 3" key="1">
    <citation type="submission" date="2018-01" db="EMBL/GenBank/DDBJ databases">
        <authorList>
            <person name="Gaut B.S."/>
            <person name="Morton B.R."/>
            <person name="Clegg M.T."/>
            <person name="Duvall M.R."/>
        </authorList>
    </citation>
    <scope>NUCLEOTIDE SEQUENCE [LARGE SCALE GENOMIC DNA]</scope>
    <source>
        <strain evidence="2">Cupriavidus taiwanensis LMG 19425</strain>
    </source>
</reference>
<evidence type="ECO:0000256" key="1">
    <source>
        <dbReference type="SAM" id="MobiDB-lite"/>
    </source>
</evidence>
<evidence type="ECO:0000313" key="2">
    <source>
        <dbReference type="EMBL" id="SPK70254.1"/>
    </source>
</evidence>
<accession>A0A375I643</accession>
<sequence length="25" mass="2888">MGTQTCRNQGVYKPVDNRSKARHQI</sequence>
<proteinExistence type="predicted"/>
<name>A0A375I643_9BURK</name>
<dbReference type="Proteomes" id="UP000255505">
    <property type="component" value="Unassembled WGS sequence"/>
</dbReference>
<dbReference type="AlphaFoldDB" id="A0A375I643"/>
<protein>
    <submittedName>
        <fullName evidence="2">Uncharacterized protein</fullName>
    </submittedName>
</protein>
<gene>
    <name evidence="2" type="ORF">CT19425_U460013</name>
</gene>
<organism evidence="2 3">
    <name type="scientific">Cupriavidus taiwanensis</name>
    <dbReference type="NCBI Taxonomy" id="164546"/>
    <lineage>
        <taxon>Bacteria</taxon>
        <taxon>Pseudomonadati</taxon>
        <taxon>Pseudomonadota</taxon>
        <taxon>Betaproteobacteria</taxon>
        <taxon>Burkholderiales</taxon>
        <taxon>Burkholderiaceae</taxon>
        <taxon>Cupriavidus</taxon>
    </lineage>
</organism>
<evidence type="ECO:0000313" key="3">
    <source>
        <dbReference type="Proteomes" id="UP000255505"/>
    </source>
</evidence>
<feature type="region of interest" description="Disordered" evidence="1">
    <location>
        <begin position="1"/>
        <end position="25"/>
    </location>
</feature>